<name>A0A419VYP5_9BACT</name>
<dbReference type="InterPro" id="IPR032342">
    <property type="entry name" value="DUF4861"/>
</dbReference>
<keyword evidence="2" id="KW-1185">Reference proteome</keyword>
<dbReference type="EMBL" id="RAPN01000002">
    <property type="protein sequence ID" value="RKD88284.1"/>
    <property type="molecule type" value="Genomic_DNA"/>
</dbReference>
<dbReference type="RefSeq" id="WP_120274455.1">
    <property type="nucleotide sequence ID" value="NZ_RAPN01000002.1"/>
</dbReference>
<comment type="caution">
    <text evidence="1">The sequence shown here is derived from an EMBL/GenBank/DDBJ whole genome shotgun (WGS) entry which is preliminary data.</text>
</comment>
<dbReference type="Pfam" id="PF16153">
    <property type="entry name" value="DUF4861"/>
    <property type="match status" value="1"/>
</dbReference>
<dbReference type="OrthoDB" id="9800230at2"/>
<organism evidence="1 2">
    <name type="scientific">Mangrovibacterium diazotrophicum</name>
    <dbReference type="NCBI Taxonomy" id="1261403"/>
    <lineage>
        <taxon>Bacteria</taxon>
        <taxon>Pseudomonadati</taxon>
        <taxon>Bacteroidota</taxon>
        <taxon>Bacteroidia</taxon>
        <taxon>Marinilabiliales</taxon>
        <taxon>Prolixibacteraceae</taxon>
        <taxon>Mangrovibacterium</taxon>
    </lineage>
</organism>
<dbReference type="PROSITE" id="PS51257">
    <property type="entry name" value="PROKAR_LIPOPROTEIN"/>
    <property type="match status" value="1"/>
</dbReference>
<evidence type="ECO:0000313" key="2">
    <source>
        <dbReference type="Proteomes" id="UP000283387"/>
    </source>
</evidence>
<accession>A0A419VYP5</accession>
<dbReference type="Proteomes" id="UP000283387">
    <property type="component" value="Unassembled WGS sequence"/>
</dbReference>
<gene>
    <name evidence="1" type="ORF">BC643_3429</name>
</gene>
<proteinExistence type="predicted"/>
<reference evidence="1 2" key="1">
    <citation type="submission" date="2018-09" db="EMBL/GenBank/DDBJ databases">
        <title>Genomic Encyclopedia of Archaeal and Bacterial Type Strains, Phase II (KMG-II): from individual species to whole genera.</title>
        <authorList>
            <person name="Goeker M."/>
        </authorList>
    </citation>
    <scope>NUCLEOTIDE SEQUENCE [LARGE SCALE GENOMIC DNA]</scope>
    <source>
        <strain evidence="1 2">DSM 27148</strain>
    </source>
</reference>
<dbReference type="AlphaFoldDB" id="A0A419VYP5"/>
<evidence type="ECO:0000313" key="1">
    <source>
        <dbReference type="EMBL" id="RKD88284.1"/>
    </source>
</evidence>
<sequence length="393" mass="43698">MKKQIVVSVLAALVFTGCGVTDKHEVVVDNNLDFDRIEVVSVKCADLQSMFGGNDLENVLVFDPQTSQYLVSQLVDDDQDGEPDEFLFQARVKAHSSSTYRLESKENASDLKQVPAVKTFSRFVPERIGDYAWENDKVAFRTYGPEAERLVKDGEPGGTLSSGIDLWLKRVDYSIIDKWYSGNLQQPGYYHKDHGEGYDPYHVGSSRGTGGTGIWENDSLYISDNFTAYRTICTGPLRTTFELDYAPWSQYEVKETKQISLDLGSNFSKFDISISGDIPNDSYTVGITLHEGEGSADIDKDNGAFSHWELIDGVPIGEGIVIDPAMVADGFTTNSNVPDQKQLLVTTHARSKLTYYAGFAWTKSGQVEDEADWAELLQRQAKIIANPLVVQVH</sequence>
<protein>
    <submittedName>
        <fullName evidence="1">Uncharacterized protein DUF4861</fullName>
    </submittedName>
</protein>